<dbReference type="EMBL" id="GBXM01001710">
    <property type="protein sequence ID" value="JAI06868.1"/>
    <property type="molecule type" value="Transcribed_RNA"/>
</dbReference>
<dbReference type="AlphaFoldDB" id="A0A0E9XVX2"/>
<sequence length="61" mass="7102">MSIRDNQNRESVLCNYEGSERGGQWMVSVWNSNTKMVRRNESISVHQCQKKVRPYQISGAQ</sequence>
<organism evidence="1">
    <name type="scientific">Anguilla anguilla</name>
    <name type="common">European freshwater eel</name>
    <name type="synonym">Muraena anguilla</name>
    <dbReference type="NCBI Taxonomy" id="7936"/>
    <lineage>
        <taxon>Eukaryota</taxon>
        <taxon>Metazoa</taxon>
        <taxon>Chordata</taxon>
        <taxon>Craniata</taxon>
        <taxon>Vertebrata</taxon>
        <taxon>Euteleostomi</taxon>
        <taxon>Actinopterygii</taxon>
        <taxon>Neopterygii</taxon>
        <taxon>Teleostei</taxon>
        <taxon>Anguilliformes</taxon>
        <taxon>Anguillidae</taxon>
        <taxon>Anguilla</taxon>
    </lineage>
</organism>
<accession>A0A0E9XVX2</accession>
<proteinExistence type="predicted"/>
<reference evidence="1" key="1">
    <citation type="submission" date="2014-11" db="EMBL/GenBank/DDBJ databases">
        <authorList>
            <person name="Amaro Gonzalez C."/>
        </authorList>
    </citation>
    <scope>NUCLEOTIDE SEQUENCE</scope>
</reference>
<name>A0A0E9XVX2_ANGAN</name>
<reference evidence="1" key="2">
    <citation type="journal article" date="2015" name="Fish Shellfish Immunol.">
        <title>Early steps in the European eel (Anguilla anguilla)-Vibrio vulnificus interaction in the gills: Role of the RtxA13 toxin.</title>
        <authorList>
            <person name="Callol A."/>
            <person name="Pajuelo D."/>
            <person name="Ebbesson L."/>
            <person name="Teles M."/>
            <person name="MacKenzie S."/>
            <person name="Amaro C."/>
        </authorList>
    </citation>
    <scope>NUCLEOTIDE SEQUENCE</scope>
</reference>
<evidence type="ECO:0000313" key="1">
    <source>
        <dbReference type="EMBL" id="JAI06868.1"/>
    </source>
</evidence>
<protein>
    <submittedName>
        <fullName evidence="1">Uncharacterized protein</fullName>
    </submittedName>
</protein>